<accession>A0A7S0ILF9</accession>
<sequence>MSSHIASDNVLHGRLPPFPMTRASWRATSAPKVQDSSKMPLRVGSYNIQVDHDRDVGSEREWVHRRPMAVQAVLVLDCDLLLIQEPGPGMAADLAAGLGPAFAVRTAACDPEKWAGDDAKVGQAFDGNGFVWRRSRLELLGELLSVWLSTTPDRPSKGSPAAWDSSSFCRTCVEGRFRDVRTGRTLHAISAHLDHYGKTARVESARLVMARAAAAAQVASTAVIVGGDFNTFPEYDAYGPQTYAALSVAASEAGFLDVRAAAVAHLDFGVGEDSWKGWPDARYSRAENRRNFPQPLPGQDTSRFDQMFVQSGAEIRWSGVVEEEWAAASDHVPIVAEGWA</sequence>
<dbReference type="InterPro" id="IPR005135">
    <property type="entry name" value="Endo/exonuclease/phosphatase"/>
</dbReference>
<dbReference type="GO" id="GO:0003824">
    <property type="term" value="F:catalytic activity"/>
    <property type="evidence" value="ECO:0007669"/>
    <property type="project" value="InterPro"/>
</dbReference>
<name>A0A7S0ILF9_9EUKA</name>
<reference evidence="2" key="1">
    <citation type="submission" date="2021-01" db="EMBL/GenBank/DDBJ databases">
        <authorList>
            <person name="Corre E."/>
            <person name="Pelletier E."/>
            <person name="Niang G."/>
            <person name="Scheremetjew M."/>
            <person name="Finn R."/>
            <person name="Kale V."/>
            <person name="Holt S."/>
            <person name="Cochrane G."/>
            <person name="Meng A."/>
            <person name="Brown T."/>
            <person name="Cohen L."/>
        </authorList>
    </citation>
    <scope>NUCLEOTIDE SEQUENCE</scope>
    <source>
        <strain evidence="2">RCC1130</strain>
    </source>
</reference>
<dbReference type="AlphaFoldDB" id="A0A7S0ILF9"/>
<dbReference type="Pfam" id="PF03372">
    <property type="entry name" value="Exo_endo_phos"/>
    <property type="match status" value="1"/>
</dbReference>
<dbReference type="EMBL" id="HBER01002856">
    <property type="protein sequence ID" value="CAD8525437.1"/>
    <property type="molecule type" value="Transcribed_RNA"/>
</dbReference>
<evidence type="ECO:0000259" key="1">
    <source>
        <dbReference type="Pfam" id="PF03372"/>
    </source>
</evidence>
<organism evidence="2">
    <name type="scientific">Calcidiscus leptoporus</name>
    <dbReference type="NCBI Taxonomy" id="127549"/>
    <lineage>
        <taxon>Eukaryota</taxon>
        <taxon>Haptista</taxon>
        <taxon>Haptophyta</taxon>
        <taxon>Prymnesiophyceae</taxon>
        <taxon>Coccolithales</taxon>
        <taxon>Calcidiscaceae</taxon>
        <taxon>Calcidiscus</taxon>
    </lineage>
</organism>
<evidence type="ECO:0000313" key="2">
    <source>
        <dbReference type="EMBL" id="CAD8525437.1"/>
    </source>
</evidence>
<dbReference type="SUPFAM" id="SSF56219">
    <property type="entry name" value="DNase I-like"/>
    <property type="match status" value="1"/>
</dbReference>
<protein>
    <recommendedName>
        <fullName evidence="1">Endonuclease/exonuclease/phosphatase domain-containing protein</fullName>
    </recommendedName>
</protein>
<proteinExistence type="predicted"/>
<gene>
    <name evidence="2" type="ORF">CLEP1334_LOCUS1494</name>
</gene>
<dbReference type="InterPro" id="IPR036691">
    <property type="entry name" value="Endo/exonu/phosph_ase_sf"/>
</dbReference>
<feature type="domain" description="Endonuclease/exonuclease/phosphatase" evidence="1">
    <location>
        <begin position="45"/>
        <end position="331"/>
    </location>
</feature>
<dbReference type="Gene3D" id="3.60.10.10">
    <property type="entry name" value="Endonuclease/exonuclease/phosphatase"/>
    <property type="match status" value="1"/>
</dbReference>